<name>A0AAV8YZ63_9CUCU</name>
<evidence type="ECO:0000256" key="1">
    <source>
        <dbReference type="ARBA" id="ARBA00000707"/>
    </source>
</evidence>
<dbReference type="PANTHER" id="PTHR46263">
    <property type="entry name" value="ARMADILLO REPEAT-CONTAINING PROTEIN 7"/>
    <property type="match status" value="1"/>
</dbReference>
<organism evidence="8 9">
    <name type="scientific">Aromia moschata</name>
    <dbReference type="NCBI Taxonomy" id="1265417"/>
    <lineage>
        <taxon>Eukaryota</taxon>
        <taxon>Metazoa</taxon>
        <taxon>Ecdysozoa</taxon>
        <taxon>Arthropoda</taxon>
        <taxon>Hexapoda</taxon>
        <taxon>Insecta</taxon>
        <taxon>Pterygota</taxon>
        <taxon>Neoptera</taxon>
        <taxon>Endopterygota</taxon>
        <taxon>Coleoptera</taxon>
        <taxon>Polyphaga</taxon>
        <taxon>Cucujiformia</taxon>
        <taxon>Chrysomeloidea</taxon>
        <taxon>Cerambycidae</taxon>
        <taxon>Cerambycinae</taxon>
        <taxon>Callichromatini</taxon>
        <taxon>Aromia</taxon>
    </lineage>
</organism>
<dbReference type="GO" id="GO:0016579">
    <property type="term" value="P:protein deubiquitination"/>
    <property type="evidence" value="ECO:0007669"/>
    <property type="project" value="InterPro"/>
</dbReference>
<dbReference type="AlphaFoldDB" id="A0AAV8YZ63"/>
<feature type="domain" description="Josephin" evidence="7">
    <location>
        <begin position="110"/>
        <end position="187"/>
    </location>
</feature>
<proteinExistence type="predicted"/>
<keyword evidence="4" id="KW-0833">Ubl conjugation pathway</keyword>
<evidence type="ECO:0000256" key="3">
    <source>
        <dbReference type="ARBA" id="ARBA00022670"/>
    </source>
</evidence>
<dbReference type="Proteomes" id="UP001162162">
    <property type="component" value="Unassembled WGS sequence"/>
</dbReference>
<dbReference type="SUPFAM" id="SSF48371">
    <property type="entry name" value="ARM repeat"/>
    <property type="match status" value="1"/>
</dbReference>
<dbReference type="PROSITE" id="PS50957">
    <property type="entry name" value="JOSEPHIN"/>
    <property type="match status" value="1"/>
</dbReference>
<evidence type="ECO:0000256" key="6">
    <source>
        <dbReference type="PROSITE-ProRule" id="PRU00331"/>
    </source>
</evidence>
<evidence type="ECO:0000313" key="8">
    <source>
        <dbReference type="EMBL" id="KAJ8956935.1"/>
    </source>
</evidence>
<comment type="caution">
    <text evidence="6">Lacks conserved residue(s) required for the propagation of feature annotation.</text>
</comment>
<evidence type="ECO:0000313" key="9">
    <source>
        <dbReference type="Proteomes" id="UP001162162"/>
    </source>
</evidence>
<dbReference type="InterPro" id="IPR042462">
    <property type="entry name" value="ARMC7"/>
</dbReference>
<dbReference type="InterPro" id="IPR016024">
    <property type="entry name" value="ARM-type_fold"/>
</dbReference>
<dbReference type="EMBL" id="JAPWTK010000027">
    <property type="protein sequence ID" value="KAJ8956935.1"/>
    <property type="molecule type" value="Genomic_DNA"/>
</dbReference>
<evidence type="ECO:0000256" key="2">
    <source>
        <dbReference type="ARBA" id="ARBA00012759"/>
    </source>
</evidence>
<dbReference type="GO" id="GO:0004843">
    <property type="term" value="F:cysteine-type deubiquitinase activity"/>
    <property type="evidence" value="ECO:0007669"/>
    <property type="project" value="UniProtKB-EC"/>
</dbReference>
<sequence>MFSRREQLIKKCGEGGVGRHDFLRQLIHEFTTTTSIERKRQTLANLANFAYDPINYEFMKQLHLVDLFLAQLSETNQELLRFALAGLCNISCDPEIKEYIISLKGINLIASYVLHKNEEIALNALTTLFYLFESKSAVFPEDLEQKVIQLEANSNPRLKNLGTVFLQAYYRNKNDKSGIQNVSSNIV</sequence>
<evidence type="ECO:0000256" key="5">
    <source>
        <dbReference type="ARBA" id="ARBA00022801"/>
    </source>
</evidence>
<comment type="caution">
    <text evidence="8">The sequence shown here is derived from an EMBL/GenBank/DDBJ whole genome shotgun (WGS) entry which is preliminary data.</text>
</comment>
<keyword evidence="9" id="KW-1185">Reference proteome</keyword>
<dbReference type="InterPro" id="IPR011989">
    <property type="entry name" value="ARM-like"/>
</dbReference>
<reference evidence="8" key="1">
    <citation type="journal article" date="2023" name="Insect Mol. Biol.">
        <title>Genome sequencing provides insights into the evolution of gene families encoding plant cell wall-degrading enzymes in longhorned beetles.</title>
        <authorList>
            <person name="Shin N.R."/>
            <person name="Okamura Y."/>
            <person name="Kirsch R."/>
            <person name="Pauchet Y."/>
        </authorList>
    </citation>
    <scope>NUCLEOTIDE SEQUENCE</scope>
    <source>
        <strain evidence="8">AMC_N1</strain>
    </source>
</reference>
<gene>
    <name evidence="8" type="ORF">NQ318_014354</name>
</gene>
<dbReference type="Gene3D" id="1.25.10.10">
    <property type="entry name" value="Leucine-rich Repeat Variant"/>
    <property type="match status" value="1"/>
</dbReference>
<dbReference type="InterPro" id="IPR006155">
    <property type="entry name" value="Josephin"/>
</dbReference>
<keyword evidence="3" id="KW-0645">Protease</keyword>
<evidence type="ECO:0000259" key="7">
    <source>
        <dbReference type="PROSITE" id="PS50957"/>
    </source>
</evidence>
<comment type="catalytic activity">
    <reaction evidence="1">
        <text>Thiol-dependent hydrolysis of ester, thioester, amide, peptide and isopeptide bonds formed by the C-terminal Gly of ubiquitin (a 76-residue protein attached to proteins as an intracellular targeting signal).</text>
        <dbReference type="EC" id="3.4.19.12"/>
    </reaction>
</comment>
<keyword evidence="5" id="KW-0378">Hydrolase</keyword>
<accession>A0AAV8YZ63</accession>
<evidence type="ECO:0000256" key="4">
    <source>
        <dbReference type="ARBA" id="ARBA00022786"/>
    </source>
</evidence>
<dbReference type="PANTHER" id="PTHR46263:SF1">
    <property type="entry name" value="ARMADILLO REPEAT-CONTAINING PROTEIN 7"/>
    <property type="match status" value="1"/>
</dbReference>
<dbReference type="GO" id="GO:0006508">
    <property type="term" value="P:proteolysis"/>
    <property type="evidence" value="ECO:0007669"/>
    <property type="project" value="UniProtKB-KW"/>
</dbReference>
<protein>
    <recommendedName>
        <fullName evidence="2">ubiquitinyl hydrolase 1</fullName>
        <ecNumber evidence="2">3.4.19.12</ecNumber>
    </recommendedName>
</protein>
<dbReference type="EC" id="3.4.19.12" evidence="2"/>